<keyword evidence="1" id="KW-0472">Membrane</keyword>
<sequence>MINLSAEDLPPDAGPMLGPIRALLAYVFVHTFGRRLVYPGGVALFNMIVANYVIDARRKLIVEKGGQRAVLLAQDGNLIDTMFVDRRGKEDNGNTLVVTCEGNAGYYETGIMVTPLSLGYSVLGWNHPGKLSRTLLLLSSPRMHVLYVENVLLKWAKGFAIEVY</sequence>
<keyword evidence="1" id="KW-1133">Transmembrane helix</keyword>
<dbReference type="WBParaSite" id="PEQ_0000312101-mRNA-1">
    <property type="protein sequence ID" value="PEQ_0000312101-mRNA-1"/>
    <property type="gene ID" value="PEQ_0000312101"/>
</dbReference>
<reference evidence="3" key="1">
    <citation type="submission" date="2022-11" db="UniProtKB">
        <authorList>
            <consortium name="WormBaseParasite"/>
        </authorList>
    </citation>
    <scope>IDENTIFICATION</scope>
</reference>
<accession>A0A914REE3</accession>
<keyword evidence="1" id="KW-0812">Transmembrane</keyword>
<feature type="transmembrane region" description="Helical" evidence="1">
    <location>
        <begin position="36"/>
        <end position="54"/>
    </location>
</feature>
<dbReference type="AlphaFoldDB" id="A0A914REE3"/>
<keyword evidence="2" id="KW-1185">Reference proteome</keyword>
<dbReference type="Proteomes" id="UP000887564">
    <property type="component" value="Unplaced"/>
</dbReference>
<organism evidence="2 3">
    <name type="scientific">Parascaris equorum</name>
    <name type="common">Equine roundworm</name>
    <dbReference type="NCBI Taxonomy" id="6256"/>
    <lineage>
        <taxon>Eukaryota</taxon>
        <taxon>Metazoa</taxon>
        <taxon>Ecdysozoa</taxon>
        <taxon>Nematoda</taxon>
        <taxon>Chromadorea</taxon>
        <taxon>Rhabditida</taxon>
        <taxon>Spirurina</taxon>
        <taxon>Ascaridomorpha</taxon>
        <taxon>Ascaridoidea</taxon>
        <taxon>Ascarididae</taxon>
        <taxon>Parascaris</taxon>
    </lineage>
</organism>
<evidence type="ECO:0000256" key="1">
    <source>
        <dbReference type="SAM" id="Phobius"/>
    </source>
</evidence>
<name>A0A914REE3_PAREQ</name>
<evidence type="ECO:0000313" key="2">
    <source>
        <dbReference type="Proteomes" id="UP000887564"/>
    </source>
</evidence>
<proteinExistence type="predicted"/>
<evidence type="ECO:0000313" key="3">
    <source>
        <dbReference type="WBParaSite" id="PEQ_0000312101-mRNA-1"/>
    </source>
</evidence>
<protein>
    <submittedName>
        <fullName evidence="3">Uncharacterized protein</fullName>
    </submittedName>
</protein>